<reference evidence="1 3" key="1">
    <citation type="submission" date="2021-03" db="EMBL/GenBank/DDBJ databases">
        <title>Draft genome and methylome analysis of Thiotrix fructosivoruns ATCC 49748.</title>
        <authorList>
            <person name="Fomenkov A."/>
            <person name="Grabovich M.Y."/>
            <person name="Roberts R.J."/>
        </authorList>
    </citation>
    <scope>NUCLEOTIDE SEQUENCE [LARGE SCALE GENOMIC DNA]</scope>
    <source>
        <strain evidence="1 3">ATCC 49748</strain>
    </source>
</reference>
<dbReference type="EMBL" id="JAFMPM010000008">
    <property type="protein sequence ID" value="MBO0614893.1"/>
    <property type="molecule type" value="Genomic_DNA"/>
</dbReference>
<evidence type="ECO:0000313" key="1">
    <source>
        <dbReference type="EMBL" id="MBO0614893.1"/>
    </source>
</evidence>
<dbReference type="PANTHER" id="PTHR46182">
    <property type="entry name" value="FI19480P1"/>
    <property type="match status" value="1"/>
</dbReference>
<dbReference type="PANTHER" id="PTHR46182:SF2">
    <property type="entry name" value="FI19480P1"/>
    <property type="match status" value="1"/>
</dbReference>
<accession>A0A8B0SF71</accession>
<evidence type="ECO:0000313" key="2">
    <source>
        <dbReference type="EMBL" id="QTX09704.1"/>
    </source>
</evidence>
<dbReference type="Gene3D" id="2.60.40.2810">
    <property type="match status" value="1"/>
</dbReference>
<dbReference type="AlphaFoldDB" id="A0A8B0SF71"/>
<dbReference type="EMBL" id="CP072748">
    <property type="protein sequence ID" value="QTX09704.1"/>
    <property type="molecule type" value="Genomic_DNA"/>
</dbReference>
<keyword evidence="3" id="KW-1185">Reference proteome</keyword>
<dbReference type="NCBIfam" id="NF012211">
    <property type="entry name" value="tand_rpt_95"/>
    <property type="match status" value="2"/>
</dbReference>
<dbReference type="InterPro" id="IPR035986">
    <property type="entry name" value="PKD_dom_sf"/>
</dbReference>
<dbReference type="GO" id="GO:0031410">
    <property type="term" value="C:cytoplasmic vesicle"/>
    <property type="evidence" value="ECO:0007669"/>
    <property type="project" value="TreeGrafter"/>
</dbReference>
<dbReference type="GO" id="GO:0016020">
    <property type="term" value="C:membrane"/>
    <property type="evidence" value="ECO:0007669"/>
    <property type="project" value="TreeGrafter"/>
</dbReference>
<protein>
    <submittedName>
        <fullName evidence="2">Tandem-95 repeat protein</fullName>
    </submittedName>
</protein>
<dbReference type="InterPro" id="IPR029865">
    <property type="entry name" value="KIAA0319-like"/>
</dbReference>
<organism evidence="2">
    <name type="scientific">Thiothrix fructosivorans</name>
    <dbReference type="NCBI Taxonomy" id="111770"/>
    <lineage>
        <taxon>Bacteria</taxon>
        <taxon>Pseudomonadati</taxon>
        <taxon>Pseudomonadota</taxon>
        <taxon>Gammaproteobacteria</taxon>
        <taxon>Thiotrichales</taxon>
        <taxon>Thiotrichaceae</taxon>
        <taxon>Thiothrix</taxon>
    </lineage>
</organism>
<gene>
    <name evidence="2" type="ORF">J1836_013905</name>
    <name evidence="1" type="ORF">J1836_18515</name>
</gene>
<dbReference type="Gene3D" id="2.60.40.3440">
    <property type="match status" value="1"/>
</dbReference>
<dbReference type="Gene3D" id="2.60.40.10">
    <property type="entry name" value="Immunoglobulins"/>
    <property type="match status" value="1"/>
</dbReference>
<evidence type="ECO:0000313" key="3">
    <source>
        <dbReference type="Proteomes" id="UP000664466"/>
    </source>
</evidence>
<reference evidence="2" key="2">
    <citation type="submission" date="2021-04" db="EMBL/GenBank/DDBJ databases">
        <title>Complete Genome and methylome analysis of Thiothrix fructosivorans ATCC 49748.</title>
        <authorList>
            <person name="Fomenkov A."/>
            <person name="Sun L."/>
            <person name="Vincze T."/>
            <person name="Grabovich M.Y."/>
            <person name="Roberts R.J."/>
        </authorList>
    </citation>
    <scope>NUCLEOTIDE SEQUENCE</scope>
    <source>
        <strain evidence="2">ATCC 49748</strain>
    </source>
</reference>
<dbReference type="InterPro" id="IPR013783">
    <property type="entry name" value="Ig-like_fold"/>
</dbReference>
<dbReference type="Pfam" id="PF17963">
    <property type="entry name" value="Big_9"/>
    <property type="match status" value="2"/>
</dbReference>
<dbReference type="SUPFAM" id="SSF49299">
    <property type="entry name" value="PKD domain"/>
    <property type="match status" value="1"/>
</dbReference>
<dbReference type="Pfam" id="PF22352">
    <property type="entry name" value="K319L-like_PKD"/>
    <property type="match status" value="1"/>
</dbReference>
<dbReference type="RefSeq" id="WP_207252587.1">
    <property type="nucleotide sequence ID" value="NZ_JAFMPM010000008.1"/>
</dbReference>
<name>A0A8B0SF71_9GAMM</name>
<proteinExistence type="predicted"/>
<dbReference type="Proteomes" id="UP000664466">
    <property type="component" value="Unassembled WGS sequence"/>
</dbReference>
<sequence length="596" mass="63904">MTSLFKGNGDFSMPWLAVLLVFVWLGIFDTVMAAGNQPPSATGQALSTKEDTKKSITLSGKDPEKKKLTYAIVSQPAHGTLTLKANKATYTPTKDYFSSVGSPDSFTFKVNDGQLDSAPVQVIMMVTAVNDPPVAQVGSVISVKDKPLDITLTGTDPEGDDLTYTPAKTSKKGGILKLKAGNVVTYTPKKGFVGADSFTFVVADSKKAKSKTATISVNVLNNLAPVANAGADQTVNAGGGGVVLSGIGSHDPDGTIASYFWRQMSGTPVTLFAENTATPSFIAPALEAEEILTFELKVTDNSGATSVDYVDVIVTVQGHGGLSLNGVVGGRVTFFDNLQNVTTIPDDAWVRIVPSRFQNDDSHWHGVHCKMGSDGSFGSDNCYTEDETANLAMALLDDTETFQIAIYKNHIDSTDYHWNCGEDVYKFVGNNSPKSQWESVTVTPNDYQDRSGEQCGENNGVLPLNGIVSGNVAFVDGSQNAIAIPADAWVRIVPSRFQNNVSHWHGLQCKLGSDGSFGSSNCYTQDETENLAQALADDAETFQIVVYKNHIDSTGYHWNCGEDAYKYVDGSAAKNGWESITVIPDDYQDRSGEQCN</sequence>